<dbReference type="EMBL" id="CAJNOV010016628">
    <property type="protein sequence ID" value="CAF1593897.1"/>
    <property type="molecule type" value="Genomic_DNA"/>
</dbReference>
<name>A0A816A694_9BILA</name>
<reference evidence="3" key="1">
    <citation type="submission" date="2021-02" db="EMBL/GenBank/DDBJ databases">
        <authorList>
            <person name="Nowell W R."/>
        </authorList>
    </citation>
    <scope>NUCLEOTIDE SEQUENCE</scope>
</reference>
<protein>
    <submittedName>
        <fullName evidence="3">Uncharacterized protein</fullName>
    </submittedName>
</protein>
<proteinExistence type="predicted"/>
<dbReference type="Proteomes" id="UP000663855">
    <property type="component" value="Unassembled WGS sequence"/>
</dbReference>
<feature type="signal peptide" evidence="2">
    <location>
        <begin position="1"/>
        <end position="18"/>
    </location>
</feature>
<evidence type="ECO:0000313" key="5">
    <source>
        <dbReference type="Proteomes" id="UP000663855"/>
    </source>
</evidence>
<dbReference type="Proteomes" id="UP000681967">
    <property type="component" value="Unassembled WGS sequence"/>
</dbReference>
<keyword evidence="2" id="KW-0732">Signal</keyword>
<dbReference type="EMBL" id="CAJOBH010050931">
    <property type="protein sequence ID" value="CAF4378878.1"/>
    <property type="molecule type" value="Genomic_DNA"/>
</dbReference>
<evidence type="ECO:0000256" key="1">
    <source>
        <dbReference type="SAM" id="MobiDB-lite"/>
    </source>
</evidence>
<sequence>MRSSLIILLCLVIVMVNAASTTTTRRRVANATRPSTTKAPVPKSVYAYLRSVRGKNSCAEGSCPFWKRHGRSFSALRCYAQQYRECTCLHRMCFSSCMFTRQVCNQEMVSCLRQICPRCMPASASAMCAVYDSMAERVAEALSVFACYPCCPIINSGTNNNTNINSIIITTNIAVPATSTALPFNGFNGQVVTDPSGLDNFDDGGNFGNEYPSGTGEEINSGLNSNINYFPVNNGNNGVSNTGNAASNGNFNTFPGSNGGSNGNSNGFPANNGGLNGNFNNFPGNNGGLNGNFNSFPVNNGGSNGNLNGFPANNGGSNGNFNGFPANNGGLNGNLNGFPANNGGSNGNLNGFPANNGGSNANLNGFPANNGGLNGNFNSLPGNSGASNGNVNLVPGNNGGLNGNFNGFPGNNGASNGNLNTFPSNNGVSNGNLNSLPSNNGASNGNLNSLPTNNGAANGNVNSNPNSNGNSNSNANSNAASTGNGNHATNCNGNAVVGICDTISSYPGLVFPGSDLFFNNKLPSRNQQSVKQRARQTLRTTKHQPTATRRTPVTKRPSNQTNTTVRANKVNNSVRKPVQTQKKPQTNNLIKS</sequence>
<feature type="compositionally biased region" description="Basic residues" evidence="1">
    <location>
        <begin position="532"/>
        <end position="542"/>
    </location>
</feature>
<feature type="region of interest" description="Disordered" evidence="1">
    <location>
        <begin position="416"/>
        <end position="482"/>
    </location>
</feature>
<evidence type="ECO:0000256" key="2">
    <source>
        <dbReference type="SAM" id="SignalP"/>
    </source>
</evidence>
<dbReference type="AlphaFoldDB" id="A0A816A694"/>
<evidence type="ECO:0000313" key="3">
    <source>
        <dbReference type="EMBL" id="CAF1593897.1"/>
    </source>
</evidence>
<accession>A0A816A694</accession>
<evidence type="ECO:0000313" key="4">
    <source>
        <dbReference type="EMBL" id="CAF4378878.1"/>
    </source>
</evidence>
<gene>
    <name evidence="4" type="ORF">BYL167_LOCUS30649</name>
    <name evidence="3" type="ORF">CJN711_LOCUS34358</name>
</gene>
<feature type="chain" id="PRO_5036412606" evidence="2">
    <location>
        <begin position="19"/>
        <end position="592"/>
    </location>
</feature>
<organism evidence="3 5">
    <name type="scientific">Rotaria magnacalcarata</name>
    <dbReference type="NCBI Taxonomy" id="392030"/>
    <lineage>
        <taxon>Eukaryota</taxon>
        <taxon>Metazoa</taxon>
        <taxon>Spiralia</taxon>
        <taxon>Gnathifera</taxon>
        <taxon>Rotifera</taxon>
        <taxon>Eurotatoria</taxon>
        <taxon>Bdelloidea</taxon>
        <taxon>Philodinida</taxon>
        <taxon>Philodinidae</taxon>
        <taxon>Rotaria</taxon>
    </lineage>
</organism>
<feature type="compositionally biased region" description="Polar residues" evidence="1">
    <location>
        <begin position="543"/>
        <end position="592"/>
    </location>
</feature>
<comment type="caution">
    <text evidence="3">The sequence shown here is derived from an EMBL/GenBank/DDBJ whole genome shotgun (WGS) entry which is preliminary data.</text>
</comment>
<feature type="region of interest" description="Disordered" evidence="1">
    <location>
        <begin position="523"/>
        <end position="592"/>
    </location>
</feature>